<evidence type="ECO:0000256" key="10">
    <source>
        <dbReference type="ARBA" id="ARBA00048740"/>
    </source>
</evidence>
<dbReference type="InterPro" id="IPR013806">
    <property type="entry name" value="Kringle-like"/>
</dbReference>
<proteinExistence type="inferred from homology"/>
<dbReference type="InterPro" id="IPR029063">
    <property type="entry name" value="SAM-dependent_MTases_sf"/>
</dbReference>
<comment type="catalytic activity">
    <reaction evidence="10">
        <text>a 5'-end (N(7)-methyl 5'-triphosphoguanosine)-ribonucleoside in snoRNA + S-adenosyl-L-methionine = a 5'-end (N(2),N(7)-dimethyl 5'-triphosphoguanosine)-ribonucleoside in snoRNA + S-adenosyl-L-homocysteine + H(+)</text>
        <dbReference type="Rhea" id="RHEA:78475"/>
        <dbReference type="Rhea" id="RHEA-COMP:19086"/>
        <dbReference type="Rhea" id="RHEA-COMP:19088"/>
        <dbReference type="ChEBI" id="CHEBI:15378"/>
        <dbReference type="ChEBI" id="CHEBI:57856"/>
        <dbReference type="ChEBI" id="CHEBI:59789"/>
        <dbReference type="ChEBI" id="CHEBI:156461"/>
        <dbReference type="ChEBI" id="CHEBI:172880"/>
    </reaction>
    <physiologicalReaction direction="left-to-right" evidence="10">
        <dbReference type="Rhea" id="RHEA:78476"/>
    </physiologicalReaction>
</comment>
<dbReference type="Gene3D" id="1.10.2000.10">
    <property type="entry name" value="Frizzled cysteine-rich domain"/>
    <property type="match status" value="1"/>
</dbReference>
<comment type="caution">
    <text evidence="18">The sequence shown here is derived from an EMBL/GenBank/DDBJ whole genome shotgun (WGS) entry which is preliminary data.</text>
</comment>
<evidence type="ECO:0000256" key="6">
    <source>
        <dbReference type="ARBA" id="ARBA00022840"/>
    </source>
</evidence>
<dbReference type="EMBL" id="JAIFTH010000502">
    <property type="protein sequence ID" value="KAG9509390.1"/>
    <property type="molecule type" value="Genomic_DNA"/>
</dbReference>
<feature type="non-terminal residue" evidence="18">
    <location>
        <position position="874"/>
    </location>
</feature>
<dbReference type="PROSITE" id="PS50070">
    <property type="entry name" value="KRINGLE_2"/>
    <property type="match status" value="1"/>
</dbReference>
<evidence type="ECO:0000256" key="1">
    <source>
        <dbReference type="ARBA" id="ARBA00004479"/>
    </source>
</evidence>
<comment type="subcellular location">
    <subcellularLocation>
        <location evidence="1">Membrane</location>
        <topology evidence="1">Single-pass type I membrane protein</topology>
    </subcellularLocation>
</comment>
<keyword evidence="6" id="KW-0067">ATP-binding</keyword>
<reference evidence="18 19" key="1">
    <citation type="submission" date="2020-10" db="EMBL/GenBank/DDBJ databases">
        <authorList>
            <person name="Klimov P.B."/>
            <person name="Dyachkov S.M."/>
            <person name="Chetverikov P.E."/>
        </authorList>
    </citation>
    <scope>NUCLEOTIDE SEQUENCE [LARGE SCALE GENOMIC DNA]</scope>
    <source>
        <strain evidence="18">BMOC 18-1129-001#AD2665</strain>
        <tissue evidence="18">Entire mites</tissue>
    </source>
</reference>
<dbReference type="Gene3D" id="2.40.20.10">
    <property type="entry name" value="Plasminogen Kringle 4"/>
    <property type="match status" value="1"/>
</dbReference>
<protein>
    <recommendedName>
        <fullName evidence="2">Trimethylguanosine synthase</fullName>
    </recommendedName>
    <alternativeName>
        <fullName evidence="13">Cap-specific guanine-N(2) methyltransferase</fullName>
    </alternativeName>
</protein>
<keyword evidence="5" id="KW-0547">Nucleotide-binding</keyword>
<evidence type="ECO:0000256" key="15">
    <source>
        <dbReference type="SAM" id="MobiDB-lite"/>
    </source>
</evidence>
<keyword evidence="4 14" id="KW-0420">Kringle</keyword>
<sequence>MDIYCIASSSPVCFTIRGPQKVALAVKETATTMSLARRSFKKPVNKDLHKYYQQRFKLFSRFDDGIILDDESWYSVTPELIAIHVAERVHRSIGNGKHAVIVDGFVGAGGNLIQFACMSPDSTIIGCDINLDRLQMAKHNARIYGVHNQCQFIYGDFMHIVRALRSEFIDAIFLSPPWGGVHYKQHNKYSLSMMTPNGYDVMLACRSYLTKNIAFLMPRNVDFDELKQQLLDVENPTFEFEQNQVGKKIKTITVYFGDLIDENAESGGEDNAHAPHKRPTEYQPPRGFCGSITIAQTRLTTSSDNIGNIANNNVCQQYFDDDELVYNRLESLSMHIVDSSGESLTPTATASPTTTRWQTVSINSMLMDAIMQLFESRYSSQIKPILTSSISTSLSSTARVPLHLASNTCKRALQKFMCHFVYPACHYRRHDTVPLARPPCRQDCLALRHSLCAHHDWQADIVAPIEATINATLEHIIRHSQQSLIADDEDNIVPNLHHYWPHEHSITDCDRLPEYSTLSAPFLQILLLGHTTSPIKTIIQQPEGTSTMPFADDNDYMSLESANLNNGHAVNKWPRCSRAYLTSIDVYKANDRCIDARRDPYGEFYVGHVNITRSRRTCLAWGAAEMPDKHLLLFESLLEFDVDGSSIAHDHGHNHCRNPGARETAPWCYVDPEQSHGQYSNPRAAVTPIHIDFGVKLSLDRSTYNTFSETVDLTGNRFRNLHQHSVIPLTDCDTTGRLTIAQGAHERRLDACARHVGGLEIAYVCRYVDKFFFTGVPAQAESRLNLTKRTPEFALIQGALHGVHGEPLVAPVVRLHCDNVGLVHKPASYMCLANASPMPEVAPVISTCLSADGLWKFRPRLSSRYRRRPKYTTS</sequence>
<dbReference type="PANTHER" id="PTHR14741">
    <property type="entry name" value="S-ADENOSYLMETHIONINE-DEPENDENT METHYLTRANSFERASE RELATED"/>
    <property type="match status" value="1"/>
</dbReference>
<accession>A0ABQ7S7K0</accession>
<evidence type="ECO:0000313" key="19">
    <source>
        <dbReference type="Proteomes" id="UP000825002"/>
    </source>
</evidence>
<comment type="similarity">
    <text evidence="8">Belongs to the methyltransferase superfamily. Trimethylguanosine synthase family.</text>
</comment>
<evidence type="ECO:0000256" key="14">
    <source>
        <dbReference type="PROSITE-ProRule" id="PRU00121"/>
    </source>
</evidence>
<comment type="catalytic activity">
    <reaction evidence="12">
        <text>a 5'-end (N(7)-methyl 5'-triphosphoguanosine)-ribonucleoside in snRNA + S-adenosyl-L-methionine = a 5'-end (N(2),N(7)-dimethyl 5'-triphosphoguanosine)-ribonucleoside in snRNA + S-adenosyl-L-homocysteine + H(+)</text>
        <dbReference type="Rhea" id="RHEA:78471"/>
        <dbReference type="Rhea" id="RHEA-COMP:19085"/>
        <dbReference type="Rhea" id="RHEA-COMP:19087"/>
        <dbReference type="ChEBI" id="CHEBI:15378"/>
        <dbReference type="ChEBI" id="CHEBI:57856"/>
        <dbReference type="ChEBI" id="CHEBI:59789"/>
        <dbReference type="ChEBI" id="CHEBI:156461"/>
        <dbReference type="ChEBI" id="CHEBI:172880"/>
    </reaction>
    <physiologicalReaction direction="left-to-right" evidence="12">
        <dbReference type="Rhea" id="RHEA:78472"/>
    </physiologicalReaction>
</comment>
<gene>
    <name evidence="18" type="primary">TGS1</name>
    <name evidence="18" type="ORF">GZH46_02095</name>
</gene>
<keyword evidence="19" id="KW-1185">Reference proteome</keyword>
<evidence type="ECO:0000313" key="18">
    <source>
        <dbReference type="EMBL" id="KAG9509390.1"/>
    </source>
</evidence>
<evidence type="ECO:0000256" key="7">
    <source>
        <dbReference type="ARBA" id="ARBA00023157"/>
    </source>
</evidence>
<evidence type="ECO:0000256" key="4">
    <source>
        <dbReference type="ARBA" id="ARBA00022572"/>
    </source>
</evidence>
<keyword evidence="7" id="KW-1015">Disulfide bond</keyword>
<feature type="domain" description="Kringle" evidence="17">
    <location>
        <begin position="602"/>
        <end position="685"/>
    </location>
</feature>
<dbReference type="SUPFAM" id="SSF53335">
    <property type="entry name" value="S-adenosyl-L-methionine-dependent methyltransferases"/>
    <property type="match status" value="1"/>
</dbReference>
<comment type="catalytic activity">
    <reaction evidence="11">
        <text>a 5'-end (N(2),N(7)-dimethyl 5'-triphosphoguanosine)-ribonucleoside in snRNA + S-adenosyl-L-methionine = a 5'-end (N(2),N(2),N(7)-trimethyl 5'-triphosphoguanosine)-ribonucleoside in snRNA + S-adenosyl-L-homocysteine + H(+)</text>
        <dbReference type="Rhea" id="RHEA:78479"/>
        <dbReference type="Rhea" id="RHEA-COMP:19087"/>
        <dbReference type="Rhea" id="RHEA-COMP:19089"/>
        <dbReference type="ChEBI" id="CHEBI:15378"/>
        <dbReference type="ChEBI" id="CHEBI:57856"/>
        <dbReference type="ChEBI" id="CHEBI:59789"/>
        <dbReference type="ChEBI" id="CHEBI:167623"/>
        <dbReference type="ChEBI" id="CHEBI:172880"/>
    </reaction>
    <physiologicalReaction direction="left-to-right" evidence="11">
        <dbReference type="Rhea" id="RHEA:78480"/>
    </physiologicalReaction>
</comment>
<dbReference type="InterPro" id="IPR038178">
    <property type="entry name" value="Kringle_sf"/>
</dbReference>
<dbReference type="Proteomes" id="UP000825002">
    <property type="component" value="Unassembled WGS sequence"/>
</dbReference>
<dbReference type="SMART" id="SM00130">
    <property type="entry name" value="KR"/>
    <property type="match status" value="1"/>
</dbReference>
<evidence type="ECO:0000256" key="11">
    <source>
        <dbReference type="ARBA" id="ARBA00048763"/>
    </source>
</evidence>
<evidence type="ECO:0000256" key="13">
    <source>
        <dbReference type="ARBA" id="ARBA00049790"/>
    </source>
</evidence>
<evidence type="ECO:0000256" key="3">
    <source>
        <dbReference type="ARBA" id="ARBA00022553"/>
    </source>
</evidence>
<evidence type="ECO:0000259" key="16">
    <source>
        <dbReference type="PROSITE" id="PS50038"/>
    </source>
</evidence>
<dbReference type="InterPro" id="IPR019012">
    <property type="entry name" value="RNA_cap_Gua-N2-MeTrfase"/>
</dbReference>
<dbReference type="PROSITE" id="PS50038">
    <property type="entry name" value="FZ"/>
    <property type="match status" value="1"/>
</dbReference>
<evidence type="ECO:0000256" key="9">
    <source>
        <dbReference type="ARBA" id="ARBA00047418"/>
    </source>
</evidence>
<comment type="caution">
    <text evidence="14">Lacks conserved residue(s) required for the propagation of feature annotation.</text>
</comment>
<dbReference type="Pfam" id="PF09445">
    <property type="entry name" value="Methyltransf_15"/>
    <property type="match status" value="1"/>
</dbReference>
<dbReference type="SUPFAM" id="SSF57440">
    <property type="entry name" value="Kringle-like"/>
    <property type="match status" value="1"/>
</dbReference>
<evidence type="ECO:0000259" key="17">
    <source>
        <dbReference type="PROSITE" id="PS50070"/>
    </source>
</evidence>
<evidence type="ECO:0000256" key="5">
    <source>
        <dbReference type="ARBA" id="ARBA00022741"/>
    </source>
</evidence>
<dbReference type="Gene3D" id="3.40.50.150">
    <property type="entry name" value="Vaccinia Virus protein VP39"/>
    <property type="match status" value="1"/>
</dbReference>
<dbReference type="InterPro" id="IPR000001">
    <property type="entry name" value="Kringle"/>
</dbReference>
<dbReference type="InterPro" id="IPR020067">
    <property type="entry name" value="Frizzled_dom"/>
</dbReference>
<dbReference type="InterPro" id="IPR036790">
    <property type="entry name" value="Frizzled_dom_sf"/>
</dbReference>
<feature type="region of interest" description="Disordered" evidence="15">
    <location>
        <begin position="266"/>
        <end position="285"/>
    </location>
</feature>
<feature type="domain" description="FZ" evidence="16">
    <location>
        <begin position="409"/>
        <end position="453"/>
    </location>
</feature>
<evidence type="ECO:0000256" key="8">
    <source>
        <dbReference type="ARBA" id="ARBA00025783"/>
    </source>
</evidence>
<comment type="catalytic activity">
    <reaction evidence="9">
        <text>a 5'-end (N(2),N(7)-dimethyl 5'-triphosphoguanosine)-ribonucleoside in snoRNA + S-adenosyl-L-methionine = a 5'-end (N(2),N(2),N(7)-trimethyl 5'-triphosphoguanosine)-ribonucleoside in snoRNA + S-adenosyl-L-homocysteine + H(+)</text>
        <dbReference type="Rhea" id="RHEA:78507"/>
        <dbReference type="Rhea" id="RHEA-COMP:19088"/>
        <dbReference type="Rhea" id="RHEA-COMP:19090"/>
        <dbReference type="ChEBI" id="CHEBI:15378"/>
        <dbReference type="ChEBI" id="CHEBI:57856"/>
        <dbReference type="ChEBI" id="CHEBI:59789"/>
        <dbReference type="ChEBI" id="CHEBI:167623"/>
        <dbReference type="ChEBI" id="CHEBI:172880"/>
    </reaction>
    <physiologicalReaction direction="left-to-right" evidence="9">
        <dbReference type="Rhea" id="RHEA:78508"/>
    </physiologicalReaction>
</comment>
<evidence type="ECO:0000256" key="12">
    <source>
        <dbReference type="ARBA" id="ARBA00049075"/>
    </source>
</evidence>
<dbReference type="PANTHER" id="PTHR14741:SF32">
    <property type="entry name" value="TRIMETHYLGUANOSINE SYNTHASE"/>
    <property type="match status" value="1"/>
</dbReference>
<dbReference type="SUPFAM" id="SSF63501">
    <property type="entry name" value="Frizzled cysteine-rich domain"/>
    <property type="match status" value="1"/>
</dbReference>
<evidence type="ECO:0000256" key="2">
    <source>
        <dbReference type="ARBA" id="ARBA00018517"/>
    </source>
</evidence>
<organism evidence="18 19">
    <name type="scientific">Fragariocoptes setiger</name>
    <dbReference type="NCBI Taxonomy" id="1670756"/>
    <lineage>
        <taxon>Eukaryota</taxon>
        <taxon>Metazoa</taxon>
        <taxon>Ecdysozoa</taxon>
        <taxon>Arthropoda</taxon>
        <taxon>Chelicerata</taxon>
        <taxon>Arachnida</taxon>
        <taxon>Acari</taxon>
        <taxon>Acariformes</taxon>
        <taxon>Trombidiformes</taxon>
        <taxon>Prostigmata</taxon>
        <taxon>Eupodina</taxon>
        <taxon>Eriophyoidea</taxon>
        <taxon>Phytoptidae</taxon>
        <taxon>Fragariocoptes</taxon>
    </lineage>
</organism>
<name>A0ABQ7S7K0_9ACAR</name>
<keyword evidence="3" id="KW-0597">Phosphoprotein</keyword>